<dbReference type="STRING" id="672.VV93_v1c27520"/>
<dbReference type="eggNOG" id="COG3232">
    <property type="taxonomic scope" value="Bacteria"/>
</dbReference>
<protein>
    <submittedName>
        <fullName evidence="1">5-carboxymethyl-2-hydroxymuconate isomerase</fullName>
    </submittedName>
</protein>
<gene>
    <name evidence="1" type="ordered locus">VV3024</name>
</gene>
<dbReference type="InterPro" id="IPR014347">
    <property type="entry name" value="Tautomerase/MIF_sf"/>
</dbReference>
<name>Q7MH48_VIBVY</name>
<dbReference type="EMBL" id="BA000037">
    <property type="protein sequence ID" value="BAC95788.1"/>
    <property type="molecule type" value="Genomic_DNA"/>
</dbReference>
<dbReference type="Proteomes" id="UP000002675">
    <property type="component" value="Chromosome I"/>
</dbReference>
<dbReference type="CDD" id="cd00580">
    <property type="entry name" value="CHMI"/>
    <property type="match status" value="1"/>
</dbReference>
<evidence type="ECO:0000313" key="2">
    <source>
        <dbReference type="Proteomes" id="UP000002675"/>
    </source>
</evidence>
<dbReference type="AlphaFoldDB" id="Q7MH48"/>
<dbReference type="Pfam" id="PF02962">
    <property type="entry name" value="CHMI"/>
    <property type="match status" value="1"/>
</dbReference>
<dbReference type="SUPFAM" id="SSF55331">
    <property type="entry name" value="Tautomerase/MIF"/>
    <property type="match status" value="1"/>
</dbReference>
<dbReference type="Gene3D" id="3.30.429.10">
    <property type="entry name" value="Macrophage Migration Inhibitory Factor"/>
    <property type="match status" value="1"/>
</dbReference>
<organism evidence="1 2">
    <name type="scientific">Vibrio vulnificus (strain YJ016)</name>
    <dbReference type="NCBI Taxonomy" id="196600"/>
    <lineage>
        <taxon>Bacteria</taxon>
        <taxon>Pseudomonadati</taxon>
        <taxon>Pseudomonadota</taxon>
        <taxon>Gammaproteobacteria</taxon>
        <taxon>Vibrionales</taxon>
        <taxon>Vibrionaceae</taxon>
        <taxon>Vibrio</taxon>
    </lineage>
</organism>
<dbReference type="InterPro" id="IPR004220">
    <property type="entry name" value="5-COMe_2-OHmuconate_Isoase"/>
</dbReference>
<dbReference type="GO" id="GO:0008704">
    <property type="term" value="F:5-carboxymethyl-2-hydroxymuconate delta-isomerase activity"/>
    <property type="evidence" value="ECO:0007669"/>
    <property type="project" value="InterPro"/>
</dbReference>
<proteinExistence type="predicted"/>
<evidence type="ECO:0000313" key="1">
    <source>
        <dbReference type="EMBL" id="BAC95788.1"/>
    </source>
</evidence>
<dbReference type="PANTHER" id="PTHR37950">
    <property type="entry name" value="4-HYDROXYPHENYLACETATE CATABOLISM PROTEIN"/>
    <property type="match status" value="1"/>
</dbReference>
<dbReference type="KEGG" id="vvy:VV3024"/>
<accession>Q7MH48</accession>
<sequence length="138" mass="15533">MSVSLVLLYVSVTNRKSATKGSIMPNLVLEYSNSVEERVNIPGLLEDLHHIAIKSGLFDAPSVKSRTLRCHHWLIGEEGDSVDFIHVSFDLLSGRTEEQKRELSRQLMAALQETASHVRSLTVNIRDMDKDSFQKVVN</sequence>
<dbReference type="HOGENOM" id="CLU_139188_2_1_6"/>
<dbReference type="PANTHER" id="PTHR37950:SF1">
    <property type="entry name" value="4-HYDROXYPHENYLACETATE CATABOLISM PROTEIN"/>
    <property type="match status" value="1"/>
</dbReference>
<keyword evidence="1" id="KW-0413">Isomerase</keyword>
<reference evidence="1 2" key="1">
    <citation type="journal article" date="2003" name="Genome Res.">
        <title>Comparative genome analysis of Vibrio vulnificus, a marine pathogen.</title>
        <authorList>
            <person name="Chen C.Y."/>
            <person name="Wu K.M."/>
            <person name="Chang Y.C."/>
            <person name="Chang C.H."/>
            <person name="Tsai H.C."/>
            <person name="Liao T.L."/>
            <person name="Liu Y.M."/>
            <person name="Chen H.J."/>
            <person name="Shen A.B."/>
            <person name="Li J.C."/>
            <person name="Su T.L."/>
            <person name="Shao C.P."/>
            <person name="Lee C.T."/>
            <person name="Hor L.I."/>
            <person name="Tsai S.F."/>
        </authorList>
    </citation>
    <scope>NUCLEOTIDE SEQUENCE [LARGE SCALE GENOMIC DNA]</scope>
    <source>
        <strain evidence="1 2">YJ016</strain>
    </source>
</reference>